<protein>
    <submittedName>
        <fullName evidence="2">Uncharacterized protein</fullName>
    </submittedName>
</protein>
<keyword evidence="3" id="KW-1185">Reference proteome</keyword>
<dbReference type="Proteomes" id="UP000286746">
    <property type="component" value="Unassembled WGS sequence"/>
</dbReference>
<comment type="caution">
    <text evidence="2">The sequence shown here is derived from an EMBL/GenBank/DDBJ whole genome shotgun (WGS) entry which is preliminary data.</text>
</comment>
<gene>
    <name evidence="2" type="ORF">GKJPGBOP_04423</name>
</gene>
<accession>A0A401W5S0</accession>
<feature type="region of interest" description="Disordered" evidence="1">
    <location>
        <begin position="96"/>
        <end position="139"/>
    </location>
</feature>
<evidence type="ECO:0000256" key="1">
    <source>
        <dbReference type="SAM" id="MobiDB-lite"/>
    </source>
</evidence>
<organism evidence="2 3">
    <name type="scientific">Streptomyces paromomycinus</name>
    <name type="common">Streptomyces rimosus subsp. paromomycinus</name>
    <dbReference type="NCBI Taxonomy" id="92743"/>
    <lineage>
        <taxon>Bacteria</taxon>
        <taxon>Bacillati</taxon>
        <taxon>Actinomycetota</taxon>
        <taxon>Actinomycetes</taxon>
        <taxon>Kitasatosporales</taxon>
        <taxon>Streptomycetaceae</taxon>
        <taxon>Streptomyces</taxon>
    </lineage>
</organism>
<reference evidence="2 3" key="1">
    <citation type="submission" date="2018-11" db="EMBL/GenBank/DDBJ databases">
        <title>Whole genome sequence of Streptomyces paromomycinus NBRC 15454(T).</title>
        <authorList>
            <person name="Komaki H."/>
            <person name="Tamura T."/>
        </authorList>
    </citation>
    <scope>NUCLEOTIDE SEQUENCE [LARGE SCALE GENOMIC DNA]</scope>
    <source>
        <strain evidence="2 3">NBRC 15454</strain>
    </source>
</reference>
<sequence>MDALQRAGAVALLEKGISSVETIEGPDGMEVDIFESIVAVHPGGALLKIFVDAPALEFAEEAVQTVVGELLERSELLAEWTVDRCEVQLHPKLAQESLDAADGPDTSPADAAARKAHHAERTSAGGGQEKYDAEAETQAARSRMLTMSAELRSFPPVMFGVLDPEDDDGEGEEDVDAGLLAEDAKLAAGALVYGTHLLVDELFQDVQTLTQTRSNVAECEKPLWLLEELPGRYALEYDAHFARRFLVTAIAMTSRFTSGTFQQLSCLAEELALRLLLREASVCLETFGLMDESVAAALEAFTENVYEDMDHEWLYDDSVDEIDEGAAGEALGVTPMAIGSWFTPFNKGRYVHPYAGAAPEDVGQ</sequence>
<dbReference type="AlphaFoldDB" id="A0A401W5S0"/>
<proteinExistence type="predicted"/>
<evidence type="ECO:0000313" key="3">
    <source>
        <dbReference type="Proteomes" id="UP000286746"/>
    </source>
</evidence>
<dbReference type="EMBL" id="BHZD01000001">
    <property type="protein sequence ID" value="GCD44713.1"/>
    <property type="molecule type" value="Genomic_DNA"/>
</dbReference>
<name>A0A401W5S0_STREY</name>
<evidence type="ECO:0000313" key="2">
    <source>
        <dbReference type="EMBL" id="GCD44713.1"/>
    </source>
</evidence>